<dbReference type="RefSeq" id="WP_258568490.1">
    <property type="nucleotide sequence ID" value="NZ_CP092900.1"/>
</dbReference>
<comment type="subcellular location">
    <subcellularLocation>
        <location evidence="1">Membrane</location>
        <topology evidence="1">Multi-pass membrane protein</topology>
    </subcellularLocation>
</comment>
<evidence type="ECO:0000313" key="8">
    <source>
        <dbReference type="Proteomes" id="UP001055955"/>
    </source>
</evidence>
<evidence type="ECO:0000256" key="5">
    <source>
        <dbReference type="ARBA" id="ARBA00023136"/>
    </source>
</evidence>
<dbReference type="PANTHER" id="PTHR10057:SF0">
    <property type="entry name" value="TRANSLOCATOR PROTEIN"/>
    <property type="match status" value="1"/>
</dbReference>
<name>A0ABY5DJK0_9GAMM</name>
<dbReference type="InterPro" id="IPR038330">
    <property type="entry name" value="TspO/MBR-related_sf"/>
</dbReference>
<protein>
    <submittedName>
        <fullName evidence="7">Tryptophan-rich sensory protein</fullName>
    </submittedName>
</protein>
<feature type="transmembrane region" description="Helical" evidence="6">
    <location>
        <begin position="131"/>
        <end position="155"/>
    </location>
</feature>
<proteinExistence type="inferred from homology"/>
<sequence length="156" mass="17964">MNTNLKNAASLFLWVAALLFTGFLIGQMTQPGITDWYQALNKSALTPPDYVFGLVWSILYAMIGYCGWAIWQTQQSTNTKLIFITQLLLNFIWSPLFFYFNQVLLSLIVILILICLVATLMRILSKNQLLLAILLTPYFLWLGFASYLNAFIWLYN</sequence>
<evidence type="ECO:0000313" key="7">
    <source>
        <dbReference type="EMBL" id="UTC24705.1"/>
    </source>
</evidence>
<reference evidence="7 8" key="1">
    <citation type="journal article" date="2022" name="Nat. Microbiol.">
        <title>The microbiome of a bacterivorous marine choanoflagellate contains a resource-demanding obligate bacterial associate.</title>
        <authorList>
            <person name="Needham D.M."/>
            <person name="Poirier C."/>
            <person name="Bachy C."/>
            <person name="George E.E."/>
            <person name="Wilken S."/>
            <person name="Yung C.C.M."/>
            <person name="Limardo A.J."/>
            <person name="Morando M."/>
            <person name="Sudek L."/>
            <person name="Malmstrom R.R."/>
            <person name="Keeling P.J."/>
            <person name="Santoro A.E."/>
            <person name="Worden A.Z."/>
        </authorList>
    </citation>
    <scope>NUCLEOTIDE SEQUENCE [LARGE SCALE GENOMIC DNA]</scope>
    <source>
        <strain evidence="7 8">Comchoano-1</strain>
    </source>
</reference>
<keyword evidence="8" id="KW-1185">Reference proteome</keyword>
<dbReference type="PANTHER" id="PTHR10057">
    <property type="entry name" value="PERIPHERAL-TYPE BENZODIAZEPINE RECEPTOR"/>
    <property type="match status" value="1"/>
</dbReference>
<dbReference type="CDD" id="cd15904">
    <property type="entry name" value="TSPO_MBR"/>
    <property type="match status" value="1"/>
</dbReference>
<dbReference type="EMBL" id="CP092900">
    <property type="protein sequence ID" value="UTC24705.1"/>
    <property type="molecule type" value="Genomic_DNA"/>
</dbReference>
<evidence type="ECO:0000256" key="6">
    <source>
        <dbReference type="SAM" id="Phobius"/>
    </source>
</evidence>
<dbReference type="Proteomes" id="UP001055955">
    <property type="component" value="Chromosome"/>
</dbReference>
<evidence type="ECO:0000256" key="3">
    <source>
        <dbReference type="ARBA" id="ARBA00022692"/>
    </source>
</evidence>
<dbReference type="Gene3D" id="1.20.1260.100">
    <property type="entry name" value="TspO/MBR protein"/>
    <property type="match status" value="1"/>
</dbReference>
<feature type="transmembrane region" description="Helical" evidence="6">
    <location>
        <begin position="104"/>
        <end position="124"/>
    </location>
</feature>
<dbReference type="PIRSF" id="PIRSF005859">
    <property type="entry name" value="PBR"/>
    <property type="match status" value="1"/>
</dbReference>
<evidence type="ECO:0000256" key="1">
    <source>
        <dbReference type="ARBA" id="ARBA00004141"/>
    </source>
</evidence>
<dbReference type="Pfam" id="PF03073">
    <property type="entry name" value="TspO_MBR"/>
    <property type="match status" value="1"/>
</dbReference>
<keyword evidence="4 6" id="KW-1133">Transmembrane helix</keyword>
<keyword evidence="5 6" id="KW-0472">Membrane</keyword>
<accession>A0ABY5DJK0</accession>
<evidence type="ECO:0000256" key="4">
    <source>
        <dbReference type="ARBA" id="ARBA00022989"/>
    </source>
</evidence>
<evidence type="ECO:0000256" key="2">
    <source>
        <dbReference type="ARBA" id="ARBA00007524"/>
    </source>
</evidence>
<feature type="transmembrane region" description="Helical" evidence="6">
    <location>
        <begin position="50"/>
        <end position="69"/>
    </location>
</feature>
<comment type="similarity">
    <text evidence="2">Belongs to the TspO/BZRP family.</text>
</comment>
<keyword evidence="3 6" id="KW-0812">Transmembrane</keyword>
<feature type="transmembrane region" description="Helical" evidence="6">
    <location>
        <begin position="81"/>
        <end position="98"/>
    </location>
</feature>
<gene>
    <name evidence="7" type="ORF">MMH89_00815</name>
</gene>
<dbReference type="InterPro" id="IPR004307">
    <property type="entry name" value="TspO_MBR"/>
</dbReference>
<organism evidence="7 8">
    <name type="scientific">Candidatus Comchoanobacter bicostacola</name>
    <dbReference type="NCBI Taxonomy" id="2919598"/>
    <lineage>
        <taxon>Bacteria</taxon>
        <taxon>Pseudomonadati</taxon>
        <taxon>Pseudomonadota</taxon>
        <taxon>Gammaproteobacteria</taxon>
        <taxon>Candidatus Comchoanobacterales</taxon>
        <taxon>Candidatus Comchoanobacteraceae</taxon>
        <taxon>Candidatus Comchoanobacter</taxon>
    </lineage>
</organism>